<dbReference type="Proteomes" id="UP000744676">
    <property type="component" value="Unassembled WGS sequence"/>
</dbReference>
<accession>A0ACB6V415</accession>
<dbReference type="EMBL" id="QVQA01000069">
    <property type="protein sequence ID" value="KAF5097296.1"/>
    <property type="molecule type" value="Genomic_DNA"/>
</dbReference>
<sequence length="239" mass="24563">MTKAAAAKAAAAKVAVTLPTSISPESLITKPAKSSAGSGLVRSISPASLTKVPSVSASLPSPPSSASSPQLSVAGNSIDDTESMDLLNPLASATAICTPPLEDWATQTADEILAASAADEFFWLSNDDTAADRHGSTTSTSLSLSFDSADVDMESMVDIDIDFDDVYRFDDMRADDAFGTKYPKQPTADAFEPFCDFDFSIDATPITVTSGVSAAVSATAAGAGTNPDPYGFLDLGITI</sequence>
<keyword evidence="2" id="KW-1185">Reference proteome</keyword>
<proteinExistence type="predicted"/>
<reference evidence="1 2" key="1">
    <citation type="journal article" date="2020" name="Front. Microbiol.">
        <title>Phenotypic and Genetic Characterization of the Cheese Ripening Yeast Geotrichum candidum.</title>
        <authorList>
            <person name="Perkins V."/>
            <person name="Vignola S."/>
            <person name="Lessard M.H."/>
            <person name="Plante P.L."/>
            <person name="Corbeil J."/>
            <person name="Dugat-Bony E."/>
            <person name="Frenette M."/>
            <person name="Labrie S."/>
        </authorList>
    </citation>
    <scope>NUCLEOTIDE SEQUENCE [LARGE SCALE GENOMIC DNA]</scope>
    <source>
        <strain evidence="1 2">LMA-1147</strain>
    </source>
</reference>
<evidence type="ECO:0000313" key="1">
    <source>
        <dbReference type="EMBL" id="KAF5097296.1"/>
    </source>
</evidence>
<protein>
    <submittedName>
        <fullName evidence="1">Uncharacterized protein</fullName>
    </submittedName>
</protein>
<organism evidence="1 2">
    <name type="scientific">Geotrichum galactomycetum</name>
    <dbReference type="NCBI Taxonomy" id="27317"/>
    <lineage>
        <taxon>Eukaryota</taxon>
        <taxon>Fungi</taxon>
        <taxon>Dikarya</taxon>
        <taxon>Ascomycota</taxon>
        <taxon>Saccharomycotina</taxon>
        <taxon>Dipodascomycetes</taxon>
        <taxon>Dipodascales</taxon>
        <taxon>Dipodascaceae</taxon>
        <taxon>Geotrichum</taxon>
    </lineage>
</organism>
<gene>
    <name evidence="1" type="ORF">D0Z00_002437</name>
</gene>
<name>A0ACB6V415_9ASCO</name>
<evidence type="ECO:0000313" key="2">
    <source>
        <dbReference type="Proteomes" id="UP000744676"/>
    </source>
</evidence>
<comment type="caution">
    <text evidence="1">The sequence shown here is derived from an EMBL/GenBank/DDBJ whole genome shotgun (WGS) entry which is preliminary data.</text>
</comment>